<dbReference type="EMBL" id="SSSM01000004">
    <property type="protein sequence ID" value="THG30726.1"/>
    <property type="molecule type" value="Genomic_DNA"/>
</dbReference>
<evidence type="ECO:0008006" key="4">
    <source>
        <dbReference type="Google" id="ProtNLM"/>
    </source>
</evidence>
<dbReference type="RefSeq" id="WP_136427083.1">
    <property type="nucleotide sequence ID" value="NZ_SSSM01000003.1"/>
</dbReference>
<dbReference type="OrthoDB" id="5517693at2"/>
<dbReference type="EMBL" id="SSSM01000003">
    <property type="protein sequence ID" value="THG31963.1"/>
    <property type="molecule type" value="Genomic_DNA"/>
</dbReference>
<evidence type="ECO:0000313" key="2">
    <source>
        <dbReference type="EMBL" id="THG31963.1"/>
    </source>
</evidence>
<keyword evidence="3" id="KW-1185">Reference proteome</keyword>
<protein>
    <recommendedName>
        <fullName evidence="4">Type IV toxin-antitoxin system AbiEi family antitoxin domain-containing protein</fullName>
    </recommendedName>
</protein>
<sequence>MRSLPSTADGLLVSSDLLRLGFGPKTLQRELVSGRLYRVRRGAYCLAEKWNALDERGRHLLRMRAVRAGMRLEPVFCDVSAAMALDLPWLGPTGDDVHICSAAASGGRSENGVRRHPHDLEGMEIVEADGLLVTGAAHTVAALAARLPFAQGVGMVDAALSRGDGHRATPDELSSAIRRLGPRSNARGATAAFEFGTHLSGSFGESYCRALMHELGYPTPELQVPFFDERGRIGIVDYWWPEARVIGEFDGAVKYHRADMRNGSSPSEIAWREKQREDRLRRQCDGFVRVVWAETMDASRLDAVLRASGLRPDARGKRPSRG</sequence>
<dbReference type="Proteomes" id="UP000309133">
    <property type="component" value="Unassembled WGS sequence"/>
</dbReference>
<dbReference type="AlphaFoldDB" id="A0A4S4FNA7"/>
<evidence type="ECO:0000313" key="3">
    <source>
        <dbReference type="Proteomes" id="UP000309133"/>
    </source>
</evidence>
<organism evidence="2 3">
    <name type="scientific">Naasia lichenicola</name>
    <dbReference type="NCBI Taxonomy" id="2565933"/>
    <lineage>
        <taxon>Bacteria</taxon>
        <taxon>Bacillati</taxon>
        <taxon>Actinomycetota</taxon>
        <taxon>Actinomycetes</taxon>
        <taxon>Micrococcales</taxon>
        <taxon>Microbacteriaceae</taxon>
        <taxon>Naasia</taxon>
    </lineage>
</organism>
<evidence type="ECO:0000313" key="1">
    <source>
        <dbReference type="EMBL" id="THG30726.1"/>
    </source>
</evidence>
<proteinExistence type="predicted"/>
<gene>
    <name evidence="2" type="ORF">E6C64_07940</name>
    <name evidence="1" type="ORF">E6C64_08795</name>
</gene>
<comment type="caution">
    <text evidence="2">The sequence shown here is derived from an EMBL/GenBank/DDBJ whole genome shotgun (WGS) entry which is preliminary data.</text>
</comment>
<name>A0A4S4FNA7_9MICO</name>
<accession>A0A4S4FNA7</accession>
<reference evidence="2 3" key="1">
    <citation type="submission" date="2019-04" db="EMBL/GenBank/DDBJ databases">
        <authorList>
            <person name="Jiang L."/>
        </authorList>
    </citation>
    <scope>NUCLEOTIDE SEQUENCE [LARGE SCALE GENOMIC DNA]</scope>
    <source>
        <strain evidence="2 3">YIM 131853</strain>
    </source>
</reference>